<keyword evidence="3" id="KW-1185">Reference proteome</keyword>
<evidence type="ECO:0000256" key="1">
    <source>
        <dbReference type="SAM" id="MobiDB-lite"/>
    </source>
</evidence>
<gene>
    <name evidence="2" type="ORF">NHX12_029772</name>
</gene>
<feature type="compositionally biased region" description="Pro residues" evidence="1">
    <location>
        <begin position="27"/>
        <end position="37"/>
    </location>
</feature>
<name>A0A9Q0ECM4_9TELE</name>
<feature type="region of interest" description="Disordered" evidence="1">
    <location>
        <begin position="521"/>
        <end position="583"/>
    </location>
</feature>
<reference evidence="2" key="1">
    <citation type="submission" date="2022-07" db="EMBL/GenBank/DDBJ databases">
        <title>Chromosome-level genome of Muraenolepis orangiensis.</title>
        <authorList>
            <person name="Kim J."/>
        </authorList>
    </citation>
    <scope>NUCLEOTIDE SEQUENCE</scope>
    <source>
        <strain evidence="2">KU_S4_2022</strain>
        <tissue evidence="2">Muscle</tissue>
    </source>
</reference>
<dbReference type="OrthoDB" id="8948756at2759"/>
<feature type="region of interest" description="Disordered" evidence="1">
    <location>
        <begin position="1"/>
        <end position="139"/>
    </location>
</feature>
<dbReference type="Proteomes" id="UP001148018">
    <property type="component" value="Unassembled WGS sequence"/>
</dbReference>
<evidence type="ECO:0000313" key="3">
    <source>
        <dbReference type="Proteomes" id="UP001148018"/>
    </source>
</evidence>
<feature type="region of interest" description="Disordered" evidence="1">
    <location>
        <begin position="287"/>
        <end position="476"/>
    </location>
</feature>
<dbReference type="EMBL" id="JANIIK010000046">
    <property type="protein sequence ID" value="KAJ3602012.1"/>
    <property type="molecule type" value="Genomic_DNA"/>
</dbReference>
<feature type="compositionally biased region" description="Polar residues" evidence="1">
    <location>
        <begin position="297"/>
        <end position="313"/>
    </location>
</feature>
<evidence type="ECO:0000313" key="2">
    <source>
        <dbReference type="EMBL" id="KAJ3602012.1"/>
    </source>
</evidence>
<organism evidence="2 3">
    <name type="scientific">Muraenolepis orangiensis</name>
    <name type="common">Patagonian moray cod</name>
    <dbReference type="NCBI Taxonomy" id="630683"/>
    <lineage>
        <taxon>Eukaryota</taxon>
        <taxon>Metazoa</taxon>
        <taxon>Chordata</taxon>
        <taxon>Craniata</taxon>
        <taxon>Vertebrata</taxon>
        <taxon>Euteleostomi</taxon>
        <taxon>Actinopterygii</taxon>
        <taxon>Neopterygii</taxon>
        <taxon>Teleostei</taxon>
        <taxon>Neoteleostei</taxon>
        <taxon>Acanthomorphata</taxon>
        <taxon>Zeiogadaria</taxon>
        <taxon>Gadariae</taxon>
        <taxon>Gadiformes</taxon>
        <taxon>Muraenolepidoidei</taxon>
        <taxon>Muraenolepididae</taxon>
        <taxon>Muraenolepis</taxon>
    </lineage>
</organism>
<accession>A0A9Q0ECM4</accession>
<proteinExistence type="predicted"/>
<comment type="caution">
    <text evidence="2">The sequence shown here is derived from an EMBL/GenBank/DDBJ whole genome shotgun (WGS) entry which is preliminary data.</text>
</comment>
<dbReference type="AlphaFoldDB" id="A0A9Q0ECM4"/>
<feature type="region of interest" description="Disordered" evidence="1">
    <location>
        <begin position="151"/>
        <end position="177"/>
    </location>
</feature>
<feature type="compositionally biased region" description="Polar residues" evidence="1">
    <location>
        <begin position="370"/>
        <end position="400"/>
    </location>
</feature>
<feature type="compositionally biased region" description="Pro residues" evidence="1">
    <location>
        <begin position="7"/>
        <end position="16"/>
    </location>
</feature>
<feature type="compositionally biased region" description="Low complexity" evidence="1">
    <location>
        <begin position="446"/>
        <end position="458"/>
    </location>
</feature>
<feature type="compositionally biased region" description="Low complexity" evidence="1">
    <location>
        <begin position="317"/>
        <end position="329"/>
    </location>
</feature>
<feature type="compositionally biased region" description="Polar residues" evidence="1">
    <location>
        <begin position="39"/>
        <end position="53"/>
    </location>
</feature>
<protein>
    <submittedName>
        <fullName evidence="2">Uncharacterized protein</fullName>
    </submittedName>
</protein>
<feature type="compositionally biased region" description="Polar residues" evidence="1">
    <location>
        <begin position="96"/>
        <end position="129"/>
    </location>
</feature>
<sequence>MFMRPTMTPPNPPSQPPALEEDFTLLKPPPMSPPKPPSTYTSALPSISAQPSSMIPELPKFAPPKPPSEYQPKSGKTPPPKPNRLSSIAGVEGFIQPTSPAATSQMSTPSSFNPQNTAKLYNSPKTSILSGHGDSDTRPKQILLIQDSCPVPVQLNGNPSPAPPSKPIRGTAPGTQLDLPKVNLQANMPSKTPQLQPKSQDKTVISMLQENNHAPSLPQVASKFIKAPLTPVSSLDNAMFAKSPSQKCKFSPLIDRKLRNLKGPETSRDGSPASPLALLQAAKERDKYRSSVLLENGPQSSANIHHSDSTPNSFVVIPKSTSISPTTSKKGLEEDSKSTVPSLGPMATTQTQALRNAPPSVRSPLAPTTPALSGTSRAATSPSFGDPSLKQNIKQSTPSFDTKREANQPEVNMALLPPPPAFANFDFGASVDSPPDFPPPDPPAKKAPSPTAKPVNSAPAPPPKPNATARPAPVQDVKPQVTYQIFPKVPIAKPLPAVSESQATLLSILQKKMLEMENTMIPKKDTESSSDEWGSPLPEDETRFPFAPRTTPPRLPAKTPSLDMRELETKVAKKQQVNSSVTR</sequence>